<feature type="binding site" evidence="5">
    <location>
        <begin position="183"/>
        <end position="186"/>
    </location>
    <ligand>
        <name>substrate</name>
    </ligand>
</feature>
<dbReference type="InterPro" id="IPR029063">
    <property type="entry name" value="SAM-dependent_MTases_sf"/>
</dbReference>
<keyword evidence="2 5" id="KW-0808">Transferase</keyword>
<sequence length="277" mass="30234">MTLTARLAAATRRLKESGVADPARDARVLLAAALGIDRTRLTLMGEDDVTDAQFSQFERMVSAREKRQPVAQIIGKREFFGLEFTVTPDVLDPRPETEHLVEIALEKPFESVLDIGLGSGCILLTLLHKTPDSRGVGCDVSAAALKVAAVNAKRLGIEGRAEFVQSNWLDALPEQRFDLIVSNPPYIAADAMQGLAPEVRDWEPEIALTPGGDGLEPYRIITQAAPRWLNKTGRLIVEIGFDQGEAVAEMFANEGFVNVRISKDYAGHDRVISGDLT</sequence>
<keyword evidence="9" id="KW-1185">Reference proteome</keyword>
<dbReference type="CDD" id="cd02440">
    <property type="entry name" value="AdoMet_MTases"/>
    <property type="match status" value="1"/>
</dbReference>
<dbReference type="GO" id="GO:0003676">
    <property type="term" value="F:nucleic acid binding"/>
    <property type="evidence" value="ECO:0007669"/>
    <property type="project" value="InterPro"/>
</dbReference>
<feature type="domain" description="Methyltransferase small" evidence="6">
    <location>
        <begin position="98"/>
        <end position="191"/>
    </location>
</feature>
<dbReference type="SUPFAM" id="SSF53335">
    <property type="entry name" value="S-adenosyl-L-methionine-dependent methyltransferases"/>
    <property type="match status" value="1"/>
</dbReference>
<dbReference type="HAMAP" id="MF_02126">
    <property type="entry name" value="RF_methyltr_PrmC"/>
    <property type="match status" value="1"/>
</dbReference>
<reference evidence="8" key="1">
    <citation type="submission" date="2022-10" db="EMBL/GenBank/DDBJ databases">
        <authorList>
            <person name="Yue Y."/>
        </authorList>
    </citation>
    <scope>NUCLEOTIDE SEQUENCE</scope>
    <source>
        <strain evidence="8">Z654</strain>
    </source>
</reference>
<accession>A0AAE3IYI7</accession>
<keyword evidence="1 5" id="KW-0489">Methyltransferase</keyword>
<dbReference type="InterPro" id="IPR050320">
    <property type="entry name" value="N5-glutamine_MTase"/>
</dbReference>
<feature type="binding site" evidence="5">
    <location>
        <position position="183"/>
    </location>
    <ligand>
        <name>S-adenosyl-L-methionine</name>
        <dbReference type="ChEBI" id="CHEBI:59789"/>
    </ligand>
</feature>
<dbReference type="InterPro" id="IPR007848">
    <property type="entry name" value="Small_mtfrase_dom"/>
</dbReference>
<evidence type="ECO:0000256" key="5">
    <source>
        <dbReference type="HAMAP-Rule" id="MF_02126"/>
    </source>
</evidence>
<comment type="caution">
    <text evidence="8">The sequence shown here is derived from an EMBL/GenBank/DDBJ whole genome shotgun (WGS) entry which is preliminary data.</text>
</comment>
<dbReference type="EC" id="2.1.1.297" evidence="5"/>
<dbReference type="Pfam" id="PF17827">
    <property type="entry name" value="PrmC_N"/>
    <property type="match status" value="1"/>
</dbReference>
<comment type="catalytic activity">
    <reaction evidence="4 5">
        <text>L-glutaminyl-[peptide chain release factor] + S-adenosyl-L-methionine = N(5)-methyl-L-glutaminyl-[peptide chain release factor] + S-adenosyl-L-homocysteine + H(+)</text>
        <dbReference type="Rhea" id="RHEA:42896"/>
        <dbReference type="Rhea" id="RHEA-COMP:10271"/>
        <dbReference type="Rhea" id="RHEA-COMP:10272"/>
        <dbReference type="ChEBI" id="CHEBI:15378"/>
        <dbReference type="ChEBI" id="CHEBI:30011"/>
        <dbReference type="ChEBI" id="CHEBI:57856"/>
        <dbReference type="ChEBI" id="CHEBI:59789"/>
        <dbReference type="ChEBI" id="CHEBI:61891"/>
        <dbReference type="EC" id="2.1.1.297"/>
    </reaction>
</comment>
<protein>
    <recommendedName>
        <fullName evidence="5">Release factor glutamine methyltransferase</fullName>
        <shortName evidence="5">RF MTase</shortName>
        <ecNumber evidence="5">2.1.1.297</ecNumber>
    </recommendedName>
    <alternativeName>
        <fullName evidence="5">N5-glutamine methyltransferase PrmC</fullName>
    </alternativeName>
    <alternativeName>
        <fullName evidence="5">Protein-(glutamine-N5) MTase PrmC</fullName>
    </alternativeName>
    <alternativeName>
        <fullName evidence="5">Protein-glutamine N-methyltransferase PrmC</fullName>
    </alternativeName>
</protein>
<dbReference type="GO" id="GO:0032259">
    <property type="term" value="P:methylation"/>
    <property type="evidence" value="ECO:0007669"/>
    <property type="project" value="UniProtKB-KW"/>
</dbReference>
<feature type="domain" description="Release factor glutamine methyltransferase N-terminal" evidence="7">
    <location>
        <begin position="7"/>
        <end position="75"/>
    </location>
</feature>
<dbReference type="Gene3D" id="1.10.8.10">
    <property type="entry name" value="DNA helicase RuvA subunit, C-terminal domain"/>
    <property type="match status" value="1"/>
</dbReference>
<evidence type="ECO:0000256" key="1">
    <source>
        <dbReference type="ARBA" id="ARBA00022603"/>
    </source>
</evidence>
<proteinExistence type="inferred from homology"/>
<dbReference type="Pfam" id="PF05175">
    <property type="entry name" value="MTS"/>
    <property type="match status" value="1"/>
</dbReference>
<evidence type="ECO:0000256" key="4">
    <source>
        <dbReference type="ARBA" id="ARBA00048391"/>
    </source>
</evidence>
<evidence type="ECO:0000259" key="6">
    <source>
        <dbReference type="Pfam" id="PF05175"/>
    </source>
</evidence>
<comment type="similarity">
    <text evidence="5">Belongs to the protein N5-glutamine methyltransferase family. PrmC subfamily.</text>
</comment>
<feature type="binding site" evidence="5">
    <location>
        <position position="168"/>
    </location>
    <ligand>
        <name>S-adenosyl-L-methionine</name>
        <dbReference type="ChEBI" id="CHEBI:59789"/>
    </ligand>
</feature>
<evidence type="ECO:0000256" key="3">
    <source>
        <dbReference type="ARBA" id="ARBA00022691"/>
    </source>
</evidence>
<name>A0AAE3IYI7_9RHOB</name>
<dbReference type="Gene3D" id="3.40.50.150">
    <property type="entry name" value="Vaccinia Virus protein VP39"/>
    <property type="match status" value="1"/>
</dbReference>
<dbReference type="InterPro" id="IPR002052">
    <property type="entry name" value="DNA_methylase_N6_adenine_CS"/>
</dbReference>
<evidence type="ECO:0000313" key="8">
    <source>
        <dbReference type="EMBL" id="MCV6824617.1"/>
    </source>
</evidence>
<organism evidence="8 9">
    <name type="scientific">Halocynthiibacter halioticoli</name>
    <dbReference type="NCBI Taxonomy" id="2986804"/>
    <lineage>
        <taxon>Bacteria</taxon>
        <taxon>Pseudomonadati</taxon>
        <taxon>Pseudomonadota</taxon>
        <taxon>Alphaproteobacteria</taxon>
        <taxon>Rhodobacterales</taxon>
        <taxon>Paracoccaceae</taxon>
        <taxon>Halocynthiibacter</taxon>
    </lineage>
</organism>
<evidence type="ECO:0000259" key="7">
    <source>
        <dbReference type="Pfam" id="PF17827"/>
    </source>
</evidence>
<keyword evidence="3 5" id="KW-0949">S-adenosyl-L-methionine</keyword>
<dbReference type="EMBL" id="JAOYFC010000002">
    <property type="protein sequence ID" value="MCV6824617.1"/>
    <property type="molecule type" value="Genomic_DNA"/>
</dbReference>
<dbReference type="InterPro" id="IPR004556">
    <property type="entry name" value="HemK-like"/>
</dbReference>
<dbReference type="PANTHER" id="PTHR18895:SF74">
    <property type="entry name" value="MTRF1L RELEASE FACTOR GLUTAMINE METHYLTRANSFERASE"/>
    <property type="match status" value="1"/>
</dbReference>
<dbReference type="InterPro" id="IPR040758">
    <property type="entry name" value="PrmC_N"/>
</dbReference>
<dbReference type="RefSeq" id="WP_263953476.1">
    <property type="nucleotide sequence ID" value="NZ_JAOYFC010000002.1"/>
</dbReference>
<gene>
    <name evidence="5 8" type="primary">prmC</name>
    <name evidence="8" type="ORF">OH136_08610</name>
</gene>
<comment type="function">
    <text evidence="5">Methylates the class 1 translation termination release factors RF1/PrfA and RF2/PrfB on the glutamine residue of the universally conserved GGQ motif.</text>
</comment>
<evidence type="ECO:0000313" key="9">
    <source>
        <dbReference type="Proteomes" id="UP001208041"/>
    </source>
</evidence>
<dbReference type="PROSITE" id="PS00092">
    <property type="entry name" value="N6_MTASE"/>
    <property type="match status" value="1"/>
</dbReference>
<feature type="binding site" evidence="5">
    <location>
        <position position="139"/>
    </location>
    <ligand>
        <name>S-adenosyl-L-methionine</name>
        <dbReference type="ChEBI" id="CHEBI:59789"/>
    </ligand>
</feature>
<dbReference type="InterPro" id="IPR019874">
    <property type="entry name" value="RF_methyltr_PrmC"/>
</dbReference>
<dbReference type="AlphaFoldDB" id="A0AAE3IYI7"/>
<dbReference type="PANTHER" id="PTHR18895">
    <property type="entry name" value="HEMK METHYLTRANSFERASE"/>
    <property type="match status" value="1"/>
</dbReference>
<feature type="binding site" evidence="5">
    <location>
        <begin position="116"/>
        <end position="120"/>
    </location>
    <ligand>
        <name>S-adenosyl-L-methionine</name>
        <dbReference type="ChEBI" id="CHEBI:59789"/>
    </ligand>
</feature>
<dbReference type="NCBIfam" id="TIGR03534">
    <property type="entry name" value="RF_mod_PrmC"/>
    <property type="match status" value="1"/>
</dbReference>
<dbReference type="Proteomes" id="UP001208041">
    <property type="component" value="Unassembled WGS sequence"/>
</dbReference>
<dbReference type="NCBIfam" id="TIGR00536">
    <property type="entry name" value="hemK_fam"/>
    <property type="match status" value="1"/>
</dbReference>
<evidence type="ECO:0000256" key="2">
    <source>
        <dbReference type="ARBA" id="ARBA00022679"/>
    </source>
</evidence>
<dbReference type="GO" id="GO:0102559">
    <property type="term" value="F:peptide chain release factor N(5)-glutamine methyltransferase activity"/>
    <property type="evidence" value="ECO:0007669"/>
    <property type="project" value="UniProtKB-EC"/>
</dbReference>